<dbReference type="PROSITE" id="PS00107">
    <property type="entry name" value="PROTEIN_KINASE_ATP"/>
    <property type="match status" value="1"/>
</dbReference>
<name>A0ABX6ILK7_9ACTN</name>
<evidence type="ECO:0000256" key="2">
    <source>
        <dbReference type="ARBA" id="ARBA00022527"/>
    </source>
</evidence>
<feature type="domain" description="Protein kinase" evidence="9">
    <location>
        <begin position="17"/>
        <end position="291"/>
    </location>
</feature>
<dbReference type="PANTHER" id="PTHR43289">
    <property type="entry name" value="MITOGEN-ACTIVATED PROTEIN KINASE KINASE KINASE 20-RELATED"/>
    <property type="match status" value="1"/>
</dbReference>
<proteinExistence type="predicted"/>
<evidence type="ECO:0000256" key="3">
    <source>
        <dbReference type="ARBA" id="ARBA00022679"/>
    </source>
</evidence>
<keyword evidence="11" id="KW-1185">Reference proteome</keyword>
<evidence type="ECO:0000313" key="10">
    <source>
        <dbReference type="EMBL" id="QHN36739.1"/>
    </source>
</evidence>
<feature type="compositionally biased region" description="Basic and acidic residues" evidence="8">
    <location>
        <begin position="310"/>
        <end position="324"/>
    </location>
</feature>
<reference evidence="10" key="1">
    <citation type="journal article" date="2021" name="Nat. Microbiol.">
        <title>Cocultivation of an ultrasmall environmental parasitic bacterium with lytic ability against bacteria associated with wastewater foams.</title>
        <authorList>
            <person name="Batinovic S."/>
            <person name="Rose J.J.A."/>
            <person name="Ratcliffe J."/>
            <person name="Seviour R.J."/>
            <person name="Petrovski S."/>
        </authorList>
    </citation>
    <scope>NUCLEOTIDE SEQUENCE</scope>
    <source>
        <strain evidence="10">CON9</strain>
    </source>
</reference>
<evidence type="ECO:0000256" key="8">
    <source>
        <dbReference type="SAM" id="MobiDB-lite"/>
    </source>
</evidence>
<evidence type="ECO:0000256" key="4">
    <source>
        <dbReference type="ARBA" id="ARBA00022741"/>
    </source>
</evidence>
<feature type="region of interest" description="Disordered" evidence="8">
    <location>
        <begin position="294"/>
        <end position="324"/>
    </location>
</feature>
<dbReference type="EMBL" id="CP045809">
    <property type="protein sequence ID" value="QHN36739.1"/>
    <property type="molecule type" value="Genomic_DNA"/>
</dbReference>
<dbReference type="PROSITE" id="PS00108">
    <property type="entry name" value="PROTEIN_KINASE_ST"/>
    <property type="match status" value="1"/>
</dbReference>
<dbReference type="Gene3D" id="3.30.200.20">
    <property type="entry name" value="Phosphorylase Kinase, domain 1"/>
    <property type="match status" value="1"/>
</dbReference>
<dbReference type="GO" id="GO:0016301">
    <property type="term" value="F:kinase activity"/>
    <property type="evidence" value="ECO:0007669"/>
    <property type="project" value="UniProtKB-KW"/>
</dbReference>
<dbReference type="SUPFAM" id="SSF56112">
    <property type="entry name" value="Protein kinase-like (PK-like)"/>
    <property type="match status" value="1"/>
</dbReference>
<dbReference type="InterPro" id="IPR011009">
    <property type="entry name" value="Kinase-like_dom_sf"/>
</dbReference>
<dbReference type="RefSeq" id="WP_213245006.1">
    <property type="nucleotide sequence ID" value="NZ_CP045806.1"/>
</dbReference>
<keyword evidence="5 10" id="KW-0418">Kinase</keyword>
<evidence type="ECO:0000313" key="11">
    <source>
        <dbReference type="Proteomes" id="UP001059836"/>
    </source>
</evidence>
<keyword evidence="4 7" id="KW-0547">Nucleotide-binding</keyword>
<dbReference type="PANTHER" id="PTHR43289:SF6">
    <property type="entry name" value="SERINE_THREONINE-PROTEIN KINASE NEKL-3"/>
    <property type="match status" value="1"/>
</dbReference>
<organism evidence="10 11">
    <name type="scientific">Gordonia pseudamarae</name>
    <dbReference type="NCBI Taxonomy" id="2831662"/>
    <lineage>
        <taxon>Bacteria</taxon>
        <taxon>Bacillati</taxon>
        <taxon>Actinomycetota</taxon>
        <taxon>Actinomycetes</taxon>
        <taxon>Mycobacteriales</taxon>
        <taxon>Gordoniaceae</taxon>
        <taxon>Gordonia</taxon>
    </lineage>
</organism>
<dbReference type="EC" id="2.7.11.1" evidence="1"/>
<accession>A0ABX6ILK7</accession>
<dbReference type="InterPro" id="IPR008271">
    <property type="entry name" value="Ser/Thr_kinase_AS"/>
</dbReference>
<evidence type="ECO:0000259" key="9">
    <source>
        <dbReference type="PROSITE" id="PS50011"/>
    </source>
</evidence>
<dbReference type="CDD" id="cd14014">
    <property type="entry name" value="STKc_PknB_like"/>
    <property type="match status" value="1"/>
</dbReference>
<dbReference type="SMART" id="SM00220">
    <property type="entry name" value="S_TKc"/>
    <property type="match status" value="1"/>
</dbReference>
<protein>
    <recommendedName>
        <fullName evidence="1">non-specific serine/threonine protein kinase</fullName>
        <ecNumber evidence="1">2.7.11.1</ecNumber>
    </recommendedName>
</protein>
<evidence type="ECO:0000256" key="1">
    <source>
        <dbReference type="ARBA" id="ARBA00012513"/>
    </source>
</evidence>
<dbReference type="Proteomes" id="UP001059836">
    <property type="component" value="Chromosome"/>
</dbReference>
<dbReference type="InterPro" id="IPR000719">
    <property type="entry name" value="Prot_kinase_dom"/>
</dbReference>
<feature type="binding site" evidence="7">
    <location>
        <position position="50"/>
    </location>
    <ligand>
        <name>ATP</name>
        <dbReference type="ChEBI" id="CHEBI:30616"/>
    </ligand>
</feature>
<dbReference type="Pfam" id="PF00069">
    <property type="entry name" value="Pkinase"/>
    <property type="match status" value="1"/>
</dbReference>
<keyword evidence="3" id="KW-0808">Transferase</keyword>
<keyword evidence="2" id="KW-0723">Serine/threonine-protein kinase</keyword>
<evidence type="ECO:0000256" key="5">
    <source>
        <dbReference type="ARBA" id="ARBA00022777"/>
    </source>
</evidence>
<dbReference type="PROSITE" id="PS50011">
    <property type="entry name" value="PROTEIN_KINASE_DOM"/>
    <property type="match status" value="1"/>
</dbReference>
<evidence type="ECO:0000256" key="6">
    <source>
        <dbReference type="ARBA" id="ARBA00022840"/>
    </source>
</evidence>
<evidence type="ECO:0000256" key="7">
    <source>
        <dbReference type="PROSITE-ProRule" id="PRU10141"/>
    </source>
</evidence>
<keyword evidence="6 7" id="KW-0067">ATP-binding</keyword>
<dbReference type="Gene3D" id="1.10.510.10">
    <property type="entry name" value="Transferase(Phosphotransferase) domain 1"/>
    <property type="match status" value="1"/>
</dbReference>
<gene>
    <name evidence="10" type="ORF">GII31_19345</name>
</gene>
<dbReference type="InterPro" id="IPR017441">
    <property type="entry name" value="Protein_kinase_ATP_BS"/>
</dbReference>
<sequence length="324" mass="35473">MTARREPLPPGTVLGNHLIERLVGAGSSADVYLAHPRAPRPGDPGSVAFKVLHSGEAGQHVARARFEREFTIASLLHHRHIVRMYDHGELTVDGLPTPWMAMQYAGGPASDVLIPGPATEPDLPTIVRVATQSAAALDHAHHHDVIHRDVKPANILLTSRTASAADALLSDFGIAQFLDDARPLARNGRVRGSIAYAAPELLQAQRLSPSTDLYALACSLIEWLTGKPPYPRQTAFAITYAHIRDPVPPLTGRRPWLPSSLNSVFAKALAKDPGHRYETCEEFVSIIARTLRDVTSPEPPRPARRFGWFPKRDTDEGTRAEGRR</sequence>